<evidence type="ECO:0000313" key="1">
    <source>
        <dbReference type="EMBL" id="KAF8705163.1"/>
    </source>
</evidence>
<dbReference type="Gene3D" id="3.80.10.10">
    <property type="entry name" value="Ribonuclease Inhibitor"/>
    <property type="match status" value="1"/>
</dbReference>
<dbReference type="SUPFAM" id="SSF52047">
    <property type="entry name" value="RNI-like"/>
    <property type="match status" value="1"/>
</dbReference>
<organism evidence="1 2">
    <name type="scientific">Rhizoctonia solani</name>
    <dbReference type="NCBI Taxonomy" id="456999"/>
    <lineage>
        <taxon>Eukaryota</taxon>
        <taxon>Fungi</taxon>
        <taxon>Dikarya</taxon>
        <taxon>Basidiomycota</taxon>
        <taxon>Agaricomycotina</taxon>
        <taxon>Agaricomycetes</taxon>
        <taxon>Cantharellales</taxon>
        <taxon>Ceratobasidiaceae</taxon>
        <taxon>Rhizoctonia</taxon>
    </lineage>
</organism>
<evidence type="ECO:0000313" key="2">
    <source>
        <dbReference type="Proteomes" id="UP000602905"/>
    </source>
</evidence>
<dbReference type="Proteomes" id="UP000602905">
    <property type="component" value="Unassembled WGS sequence"/>
</dbReference>
<dbReference type="InterPro" id="IPR032675">
    <property type="entry name" value="LRR_dom_sf"/>
</dbReference>
<name>A0A8H7LST4_9AGAM</name>
<reference evidence="1" key="1">
    <citation type="submission" date="2020-09" db="EMBL/GenBank/DDBJ databases">
        <title>Comparative genome analyses of four rice-infecting Rhizoctonia solani isolates reveal extensive enrichment of homogalacturonan modification genes.</title>
        <authorList>
            <person name="Lee D.-Y."/>
            <person name="Jeon J."/>
            <person name="Kim K.-T."/>
            <person name="Cheong K."/>
            <person name="Song H."/>
            <person name="Choi G."/>
            <person name="Ko J."/>
            <person name="Opiyo S.O."/>
            <person name="Zuo S."/>
            <person name="Madhav S."/>
            <person name="Lee Y.-H."/>
            <person name="Wang G.-L."/>
        </authorList>
    </citation>
    <scope>NUCLEOTIDE SEQUENCE</scope>
    <source>
        <strain evidence="1">AG1-IA WGL</strain>
    </source>
</reference>
<dbReference type="EMBL" id="JACYCD010000053">
    <property type="protein sequence ID" value="KAF8705163.1"/>
    <property type="molecule type" value="Genomic_DNA"/>
</dbReference>
<accession>A0A8H7LST4</accession>
<proteinExistence type="predicted"/>
<dbReference type="AlphaFoldDB" id="A0A8H7LST4"/>
<sequence>MHVPETPIMDNFIQTFYHMHEEAGAVGKPNRLDFRRCVRQLHVDCRMTLDQFEEFSCAVLKLQNLEHLHWDISKFSSYVRSDYLLEFLQKIPKLGSLSLTLAKSDIILVVALTSLRELEIDLSMYQWTGTSSTSRGSPRRATRKTTSIVWNDDLVSPLHGLVEIIHNARNVESLSLSLHENGEILEEDNWESGALFLALRSDHFPNLRTLLINSSRLWPHDSPLYRVIRNQVRLEKLVMSPRKYSGSQWEDADTLPSTFTPNFIEELMPSIRYFGGPLFVTQPLLKSSLSKQLEVLEFTYPKYEDLDTVSKLFPKTGDSTAHVPGLPRLRALGVFGTTDKSDLTSVINVGALCNLAHHMPVLEELVICDLYLDSNRVEELFELLDQLPRLRRLAVFTTSNDGFALLHEHARTSFVQLEVVNSSQLNSVLS</sequence>
<feature type="non-terminal residue" evidence="1">
    <location>
        <position position="1"/>
    </location>
</feature>
<gene>
    <name evidence="1" type="ORF">RHS03_05684</name>
</gene>
<protein>
    <submittedName>
        <fullName evidence="1">Uncharacterized protein</fullName>
    </submittedName>
</protein>
<comment type="caution">
    <text evidence="1">The sequence shown here is derived from an EMBL/GenBank/DDBJ whole genome shotgun (WGS) entry which is preliminary data.</text>
</comment>
<dbReference type="OrthoDB" id="3217082at2759"/>